<keyword evidence="1" id="KW-0051">Antiviral defense</keyword>
<gene>
    <name evidence="3" type="ORF">GlitD10_0177</name>
</gene>
<dbReference type="InterPro" id="IPR010172">
    <property type="entry name" value="CRISPR-assoc_prot_TM1791"/>
</dbReference>
<dbReference type="PANTHER" id="PTHR39965">
    <property type="entry name" value="CRISPR SYSTEM CMR SUBUNIT CMR6"/>
    <property type="match status" value="1"/>
</dbReference>
<dbReference type="KEGG" id="glt:GlitD10_0177"/>
<dbReference type="STRING" id="1188229.GlitD10_0177"/>
<dbReference type="PANTHER" id="PTHR39965:SF1">
    <property type="entry name" value="CRISPR SYSTEM CMR SUBUNIT CMR6"/>
    <property type="match status" value="1"/>
</dbReference>
<dbReference type="Proteomes" id="UP000180235">
    <property type="component" value="Chromosome"/>
</dbReference>
<dbReference type="GO" id="GO:0051607">
    <property type="term" value="P:defense response to virus"/>
    <property type="evidence" value="ECO:0007669"/>
    <property type="project" value="UniProtKB-KW"/>
</dbReference>
<evidence type="ECO:0000313" key="4">
    <source>
        <dbReference type="Proteomes" id="UP000180235"/>
    </source>
</evidence>
<sequence length="691" mass="77349">MNSRNRNDRNANPSKSPQMIWQEFLANMSKQKPQPPAIYVLIQDSQIAEINKDCLKIIFSTEEARVAAKSKLGAIKIRIPSELQRDRLEFVTGVAPLSETIQPAARTITTKNPDNSSSRPISNQSPIINQRPVITQRPIIHQIQNPLTKLLVTPFEYDNRNNVELVQPVLQSAVEAEKTCQPIYDLLAKRTKQLAQSTLEIKFPWRVRVGGVRGFRDLLLPAFHPVYGIPYFPASSLKGVINAWARNNGYESEADELFGTLKKGMGKVQILDAFPTKPCLSMDMANPQWHWRGQQVEYKPEPHALLTLMEPEIVIGLSPTSRGTQNDIETVKKWLENALKIGIGSRVSAGYGRTEITHNLPHFQEYKFTLWSQGIYGANPPSGGNNWRGETEFRPVAFRGVLRYWFRVVALGLYSPESCQKLEQQLFGALGQEGSICLGMNWDKSGDNPLEITGKILLESKSPEHLTLAKNLLILASHLGGVGRGSRRPLHYNSGRLRGCHWELDGNLDKNILSLSKEPWQVFLQELINSFKIVHPSGNPSSCQPYNKGTRCQDVLNQNAVITLVPSPGLKHPRQVNSYQSQGNQPDVRGEALEILYGSDKFKGVNRDRRGNEKVGGSLAIPSYVLIKSNYPGADSEYQTVTIFGADFRDRTAFKDALPEDSIQVWPLSLPVAQSNASEKPSKPILKKRNN</sequence>
<name>A0A1J0A979_9CYAN</name>
<feature type="domain" description="CRISPR type III-associated protein" evidence="2">
    <location>
        <begin position="207"/>
        <end position="353"/>
    </location>
</feature>
<reference evidence="3 4" key="1">
    <citation type="submission" date="2016-10" db="EMBL/GenBank/DDBJ databases">
        <title>Description of Gloeomargarita lithophora gen. nov., sp. nov., a thylakoid-bearing basal-branching cyanobacterium with intracellular carbonates, and proposal for Gloeomargaritales ord. nov.</title>
        <authorList>
            <person name="Moreira D."/>
            <person name="Tavera R."/>
            <person name="Benzerara K."/>
            <person name="Skouri-Panet F."/>
            <person name="Couradeau E."/>
            <person name="Gerard E."/>
            <person name="Loussert C."/>
            <person name="Novelo E."/>
            <person name="Zivanovic Y."/>
            <person name="Lopez-Garcia P."/>
        </authorList>
    </citation>
    <scope>NUCLEOTIDE SEQUENCE [LARGE SCALE GENOMIC DNA]</scope>
    <source>
        <strain evidence="3 4">D10</strain>
    </source>
</reference>
<evidence type="ECO:0000313" key="3">
    <source>
        <dbReference type="EMBL" id="APB32478.1"/>
    </source>
</evidence>
<dbReference type="AlphaFoldDB" id="A0A1J0A979"/>
<evidence type="ECO:0000259" key="2">
    <source>
        <dbReference type="Pfam" id="PF03787"/>
    </source>
</evidence>
<evidence type="ECO:0000256" key="1">
    <source>
        <dbReference type="ARBA" id="ARBA00023118"/>
    </source>
</evidence>
<organism evidence="3 4">
    <name type="scientific">Gloeomargarita lithophora Alchichica-D10</name>
    <dbReference type="NCBI Taxonomy" id="1188229"/>
    <lineage>
        <taxon>Bacteria</taxon>
        <taxon>Bacillati</taxon>
        <taxon>Cyanobacteriota</taxon>
        <taxon>Cyanophyceae</taxon>
        <taxon>Gloeomargaritales</taxon>
        <taxon>Gloeomargaritaceae</taxon>
        <taxon>Gloeomargarita</taxon>
    </lineage>
</organism>
<proteinExistence type="predicted"/>
<dbReference type="Pfam" id="PF03787">
    <property type="entry name" value="RAMPs"/>
    <property type="match status" value="1"/>
</dbReference>
<keyword evidence="4" id="KW-1185">Reference proteome</keyword>
<dbReference type="InterPro" id="IPR005537">
    <property type="entry name" value="RAMP_III_fam"/>
</dbReference>
<accession>A0A1J0A979</accession>
<dbReference type="EMBL" id="CP017675">
    <property type="protein sequence ID" value="APB32478.1"/>
    <property type="molecule type" value="Genomic_DNA"/>
</dbReference>
<protein>
    <submittedName>
        <fullName evidence="3">Uncharacterized protein Putative to be involved in DNA repair (RAMP superfamily)</fullName>
    </submittedName>
</protein>